<evidence type="ECO:0000259" key="1">
    <source>
        <dbReference type="PROSITE" id="PS50011"/>
    </source>
</evidence>
<dbReference type="InterPro" id="IPR002575">
    <property type="entry name" value="Aminoglycoside_PTrfase"/>
</dbReference>
<dbReference type="GO" id="GO:0016301">
    <property type="term" value="F:kinase activity"/>
    <property type="evidence" value="ECO:0007669"/>
    <property type="project" value="UniProtKB-KW"/>
</dbReference>
<feature type="domain" description="Protein kinase" evidence="1">
    <location>
        <begin position="13"/>
        <end position="276"/>
    </location>
</feature>
<dbReference type="Proteomes" id="UP001519290">
    <property type="component" value="Unassembled WGS sequence"/>
</dbReference>
<proteinExistence type="predicted"/>
<keyword evidence="2" id="KW-0418">Kinase</keyword>
<organism evidence="2 3">
    <name type="scientific">Brachybacterium sacelli</name>
    <dbReference type="NCBI Taxonomy" id="173364"/>
    <lineage>
        <taxon>Bacteria</taxon>
        <taxon>Bacillati</taxon>
        <taxon>Actinomycetota</taxon>
        <taxon>Actinomycetes</taxon>
        <taxon>Micrococcales</taxon>
        <taxon>Dermabacteraceae</taxon>
        <taxon>Brachybacterium</taxon>
    </lineage>
</organism>
<dbReference type="PANTHER" id="PTHR21310">
    <property type="entry name" value="AMINOGLYCOSIDE PHOSPHOTRANSFERASE-RELATED-RELATED"/>
    <property type="match status" value="1"/>
</dbReference>
<dbReference type="PANTHER" id="PTHR21310:SF40">
    <property type="entry name" value="AMINOGLYCOSIDE PHOSPHOTRANSFERASE DOMAIN-CONTAINING PROTEIN-RELATED"/>
    <property type="match status" value="1"/>
</dbReference>
<dbReference type="RefSeq" id="WP_209899865.1">
    <property type="nucleotide sequence ID" value="NZ_BAAAJW010000004.1"/>
</dbReference>
<keyword evidence="3" id="KW-1185">Reference proteome</keyword>
<evidence type="ECO:0000313" key="2">
    <source>
        <dbReference type="EMBL" id="MBP2381013.1"/>
    </source>
</evidence>
<dbReference type="Gene3D" id="3.90.1200.10">
    <property type="match status" value="1"/>
</dbReference>
<keyword evidence="2" id="KW-0808">Transferase</keyword>
<gene>
    <name evidence="2" type="ORF">JOF43_000970</name>
</gene>
<dbReference type="Pfam" id="PF01636">
    <property type="entry name" value="APH"/>
    <property type="match status" value="1"/>
</dbReference>
<dbReference type="PROSITE" id="PS50011">
    <property type="entry name" value="PROTEIN_KINASE_DOM"/>
    <property type="match status" value="1"/>
</dbReference>
<reference evidence="2 3" key="1">
    <citation type="submission" date="2021-03" db="EMBL/GenBank/DDBJ databases">
        <title>Sequencing the genomes of 1000 actinobacteria strains.</title>
        <authorList>
            <person name="Klenk H.-P."/>
        </authorList>
    </citation>
    <scope>NUCLEOTIDE SEQUENCE [LARGE SCALE GENOMIC DNA]</scope>
    <source>
        <strain evidence="2 3">DSM 14566</strain>
    </source>
</reference>
<accession>A0ABS4WXV0</accession>
<evidence type="ECO:0000313" key="3">
    <source>
        <dbReference type="Proteomes" id="UP001519290"/>
    </source>
</evidence>
<dbReference type="EMBL" id="JAGIOD010000001">
    <property type="protein sequence ID" value="MBP2381013.1"/>
    <property type="molecule type" value="Genomic_DNA"/>
</dbReference>
<comment type="caution">
    <text evidence="2">The sequence shown here is derived from an EMBL/GenBank/DDBJ whole genome shotgun (WGS) entry which is preliminary data.</text>
</comment>
<sequence length="276" mass="31038">MAARDGVEPAAVLESMGLRGDGTIEPLLGGADAQLWRVSVDGTRCALRVLRPSQHEQARREVGVHRGMEPTDVPVPRIVATALAEERPAYLMEWVEGRPLAERVMDPGTPPRRRRDLMARFGEMQAAVHELPAEDLAAETDRILRTRRVPAEDAPRDDPPARLLHLDYHPGNVLVRGGRIVAVLDWANAAADDPRYDRARTESQLALHPDPRMQRDRLRQDLLDSWRAGYGAHEDLEPAFRRWAGAAMLTDLSPRLEDPAAPWVTAELLERIRRYH</sequence>
<dbReference type="InterPro" id="IPR051678">
    <property type="entry name" value="AGP_Transferase"/>
</dbReference>
<protein>
    <submittedName>
        <fullName evidence="2">Aminoglycoside phosphotransferase (APT) family kinase protein</fullName>
    </submittedName>
</protein>
<name>A0ABS4WXV0_9MICO</name>
<dbReference type="SUPFAM" id="SSF56112">
    <property type="entry name" value="Protein kinase-like (PK-like)"/>
    <property type="match status" value="1"/>
</dbReference>
<dbReference type="InterPro" id="IPR011009">
    <property type="entry name" value="Kinase-like_dom_sf"/>
</dbReference>
<dbReference type="InterPro" id="IPR000719">
    <property type="entry name" value="Prot_kinase_dom"/>
</dbReference>